<dbReference type="PANTHER" id="PTHR33295:SF18">
    <property type="entry name" value="AAA+ ATPASE DOMAIN-CONTAINING PROTEIN"/>
    <property type="match status" value="1"/>
</dbReference>
<feature type="domain" description="DUF4143" evidence="2">
    <location>
        <begin position="210"/>
        <end position="368"/>
    </location>
</feature>
<dbReference type="Pfam" id="PF13635">
    <property type="entry name" value="DUF4143"/>
    <property type="match status" value="1"/>
</dbReference>
<keyword evidence="4" id="KW-1185">Reference proteome</keyword>
<accession>A0A2N0UYG5</accession>
<dbReference type="RefSeq" id="WP_101028749.1">
    <property type="nucleotide sequence ID" value="NZ_CABMMZ010000036.1"/>
</dbReference>
<dbReference type="AlphaFoldDB" id="A0A2N0UYG5"/>
<evidence type="ECO:0000313" key="4">
    <source>
        <dbReference type="Proteomes" id="UP000233425"/>
    </source>
</evidence>
<feature type="domain" description="AAA" evidence="1">
    <location>
        <begin position="23"/>
        <end position="163"/>
    </location>
</feature>
<sequence length="429" mass="49791">MQNIIKRDEYLNRIIDRKENGLIKVITGIRRCGKSFLLFNLFYDYLIESGVKEEQIITIALDDDTFVKYRDPDELSKYIRGKIVNSDMYYILIDEVQYAITKDELKNPEDVKLYNVLNGLMRLRNVDIYVTGSNSKMLTKDVLTAFRGRGDEVRVYPISFKEYYSFVGGDKSDAYEEYALYGGMPLVLTKKSDAEKMNYLHTLFTEVYFKDIVERYDIELPDVLSELTDDLCSSVGSLTNASKISNTLRTVKNIKVSGTTVSNYLNYLIESFLFSNAKRYDVKGKKYFEYPSKYYCADIGLRNARLNFRQQEETHIMENIIYNELLCREYSVDVGVVEIVETSVGKRSKKQCEIDFVVNKGSKKYYIQSALNVSEPSKLETELRPLKNTKDFFKKIIISKTSMKSWTDEDGILHLGLYEFLLNVNSLEL</sequence>
<comment type="caution">
    <text evidence="3">The sequence shown here is derived from an EMBL/GenBank/DDBJ whole genome shotgun (WGS) entry which is preliminary data.</text>
</comment>
<reference evidence="3" key="1">
    <citation type="journal article" date="2018" name="Environ. Microbiol.">
        <title>Sporulation capability and amylosome conservation among diverse human colonic and rumen isolates of the keystone starch-degrader Ruminococcus bromii.</title>
        <authorList>
            <person name="Mukhopadhya I."/>
            <person name="Morais S."/>
            <person name="Laverde-Gomez J."/>
            <person name="Sheridan P.O."/>
            <person name="Walker A.W."/>
            <person name="Kelly W."/>
            <person name="Klieve A.V."/>
            <person name="Ouwerkerk D."/>
            <person name="Duncan S.H."/>
            <person name="Louis P."/>
            <person name="Koropatkin N."/>
            <person name="Cockburn D."/>
            <person name="Kibler R."/>
            <person name="Cooper P.J."/>
            <person name="Sandoval C."/>
            <person name="Crost E."/>
            <person name="Juge N."/>
            <person name="Bayer E.A."/>
            <person name="Flint H.J."/>
        </authorList>
    </citation>
    <scope>NUCLEOTIDE SEQUENCE [LARGE SCALE GENOMIC DNA]</scope>
    <source>
        <strain evidence="3">ATCC 27255</strain>
    </source>
</reference>
<protein>
    <recommendedName>
        <fullName evidence="5">ATP-binding protein</fullName>
    </recommendedName>
</protein>
<dbReference type="Pfam" id="PF13173">
    <property type="entry name" value="AAA_14"/>
    <property type="match status" value="1"/>
</dbReference>
<evidence type="ECO:0000313" key="3">
    <source>
        <dbReference type="EMBL" id="PKD32041.1"/>
    </source>
</evidence>
<dbReference type="Proteomes" id="UP000233425">
    <property type="component" value="Unassembled WGS sequence"/>
</dbReference>
<dbReference type="PANTHER" id="PTHR33295">
    <property type="entry name" value="ATPASE"/>
    <property type="match status" value="1"/>
</dbReference>
<evidence type="ECO:0000259" key="1">
    <source>
        <dbReference type="Pfam" id="PF13173"/>
    </source>
</evidence>
<dbReference type="InterPro" id="IPR025420">
    <property type="entry name" value="DUF4143"/>
</dbReference>
<proteinExistence type="predicted"/>
<evidence type="ECO:0008006" key="5">
    <source>
        <dbReference type="Google" id="ProtNLM"/>
    </source>
</evidence>
<dbReference type="SUPFAM" id="SSF52540">
    <property type="entry name" value="P-loop containing nucleoside triphosphate hydrolases"/>
    <property type="match status" value="1"/>
</dbReference>
<dbReference type="InterPro" id="IPR027417">
    <property type="entry name" value="P-loop_NTPase"/>
</dbReference>
<gene>
    <name evidence="3" type="ORF">RBATCC27255_00667</name>
</gene>
<evidence type="ECO:0000259" key="2">
    <source>
        <dbReference type="Pfam" id="PF13635"/>
    </source>
</evidence>
<name>A0A2N0UYG5_9FIRM</name>
<dbReference type="EMBL" id="NNSR01000036">
    <property type="protein sequence ID" value="PKD32041.1"/>
    <property type="molecule type" value="Genomic_DNA"/>
</dbReference>
<dbReference type="InterPro" id="IPR041682">
    <property type="entry name" value="AAA_14"/>
</dbReference>
<organism evidence="3 4">
    <name type="scientific">Ruminococcus bromii</name>
    <dbReference type="NCBI Taxonomy" id="40518"/>
    <lineage>
        <taxon>Bacteria</taxon>
        <taxon>Bacillati</taxon>
        <taxon>Bacillota</taxon>
        <taxon>Clostridia</taxon>
        <taxon>Eubacteriales</taxon>
        <taxon>Oscillospiraceae</taxon>
        <taxon>Ruminococcus</taxon>
    </lineage>
</organism>